<dbReference type="CDD" id="cd00207">
    <property type="entry name" value="fer2"/>
    <property type="match status" value="1"/>
</dbReference>
<dbReference type="Proteomes" id="UP000002190">
    <property type="component" value="Chromosome 2"/>
</dbReference>
<dbReference type="InterPro" id="IPR006058">
    <property type="entry name" value="2Fe2S_fd_BS"/>
</dbReference>
<feature type="domain" description="2Fe-2S ferredoxin-type" evidence="7">
    <location>
        <begin position="231"/>
        <end position="316"/>
    </location>
</feature>
<organism evidence="9 10">
    <name type="scientific">Paraburkholderia atlantica</name>
    <dbReference type="NCBI Taxonomy" id="2654982"/>
    <lineage>
        <taxon>Bacteria</taxon>
        <taxon>Pseudomonadati</taxon>
        <taxon>Pseudomonadota</taxon>
        <taxon>Betaproteobacteria</taxon>
        <taxon>Burkholderiales</taxon>
        <taxon>Burkholderiaceae</taxon>
        <taxon>Paraburkholderia</taxon>
    </lineage>
</organism>
<evidence type="ECO:0000259" key="8">
    <source>
        <dbReference type="PROSITE" id="PS51384"/>
    </source>
</evidence>
<dbReference type="Gene3D" id="3.10.20.30">
    <property type="match status" value="1"/>
</dbReference>
<dbReference type="Pfam" id="PF00111">
    <property type="entry name" value="Fer2"/>
    <property type="match status" value="1"/>
</dbReference>
<evidence type="ECO:0000256" key="2">
    <source>
        <dbReference type="ARBA" id="ARBA00022714"/>
    </source>
</evidence>
<reference evidence="9 10" key="2">
    <citation type="journal article" date="2012" name="J. Bacteriol.">
        <title>Genome Sequences of Burkholderia sp. Strains CCGE1002 and H160, Isolated from Legume Nodules in Mexico and Brazil.</title>
        <authorList>
            <person name="Ormeno-Orrillo E."/>
            <person name="Rogel M.A."/>
            <person name="Chueire L.M."/>
            <person name="Tiedje J.M."/>
            <person name="Martinez-Romero E."/>
            <person name="Hungria M."/>
        </authorList>
    </citation>
    <scope>NUCLEOTIDE SEQUENCE [LARGE SCALE GENOMIC DNA]</scope>
    <source>
        <strain evidence="9 10">CCGE1002</strain>
    </source>
</reference>
<dbReference type="RefSeq" id="WP_013091963.1">
    <property type="nucleotide sequence ID" value="NC_014118.1"/>
</dbReference>
<dbReference type="eggNOG" id="COG1018">
    <property type="taxonomic scope" value="Bacteria"/>
</dbReference>
<evidence type="ECO:0000256" key="1">
    <source>
        <dbReference type="ARBA" id="ARBA00022630"/>
    </source>
</evidence>
<feature type="domain" description="FAD-binding FR-type" evidence="8">
    <location>
        <begin position="1"/>
        <end position="101"/>
    </location>
</feature>
<dbReference type="PROSITE" id="PS51085">
    <property type="entry name" value="2FE2S_FER_2"/>
    <property type="match status" value="1"/>
</dbReference>
<dbReference type="EMBL" id="CP002014">
    <property type="protein sequence ID" value="ADG18163.1"/>
    <property type="molecule type" value="Genomic_DNA"/>
</dbReference>
<dbReference type="InterPro" id="IPR012675">
    <property type="entry name" value="Beta-grasp_dom_sf"/>
</dbReference>
<protein>
    <submittedName>
        <fullName evidence="9">Ferredoxin</fullName>
    </submittedName>
</protein>
<dbReference type="PRINTS" id="PR00409">
    <property type="entry name" value="PHDIOXRDTASE"/>
</dbReference>
<dbReference type="GO" id="GO:0046872">
    <property type="term" value="F:metal ion binding"/>
    <property type="evidence" value="ECO:0007669"/>
    <property type="project" value="UniProtKB-KW"/>
</dbReference>
<dbReference type="AlphaFoldDB" id="D5WI68"/>
<dbReference type="PANTHER" id="PTHR47354">
    <property type="entry name" value="NADH OXIDOREDUCTASE HCR"/>
    <property type="match status" value="1"/>
</dbReference>
<gene>
    <name evidence="9" type="ordered locus">BC1002_4168</name>
</gene>
<evidence type="ECO:0000313" key="10">
    <source>
        <dbReference type="Proteomes" id="UP000002190"/>
    </source>
</evidence>
<evidence type="ECO:0000256" key="6">
    <source>
        <dbReference type="ARBA" id="ARBA00023014"/>
    </source>
</evidence>
<keyword evidence="3" id="KW-0479">Metal-binding</keyword>
<dbReference type="SUPFAM" id="SSF52343">
    <property type="entry name" value="Ferredoxin reductase-like, C-terminal NADP-linked domain"/>
    <property type="match status" value="1"/>
</dbReference>
<dbReference type="InterPro" id="IPR036010">
    <property type="entry name" value="2Fe-2S_ferredoxin-like_sf"/>
</dbReference>
<evidence type="ECO:0000259" key="7">
    <source>
        <dbReference type="PROSITE" id="PS51085"/>
    </source>
</evidence>
<dbReference type="GeneID" id="301095433"/>
<dbReference type="PROSITE" id="PS51384">
    <property type="entry name" value="FAD_FR"/>
    <property type="match status" value="1"/>
</dbReference>
<sequence>MIEVIVARLEREAEGVMGVELVRADGSALPPFEAGAHVDLHLGNGLSRQYSLCNDPAESHRYCLGVGLAADSRGGSRFVHECLRQGDRLAVSSPRSLFSLAHEAKAHRFIAGGIGITPILSMIHACERAGLRWSLDYAVRSRGRAAWIGLLSAFGPRVRFHVDDESGRTEAAALLHEIDTDEHIYCCGPTAMMDAVALAAEASGITPERAHFERFAPSDAKAASEAVPASFAVVLAHSGKRCIVEAGESILECLERHGVTLPHSCREGLCGSCGVPLISGEAEHLDYVLDDTERAANRRLMICVSRSRSPELVLGV</sequence>
<dbReference type="InterPro" id="IPR017927">
    <property type="entry name" value="FAD-bd_FR_type"/>
</dbReference>
<dbReference type="InterPro" id="IPR039261">
    <property type="entry name" value="FNR_nucleotide-bd"/>
</dbReference>
<dbReference type="STRING" id="640511.BC1002_4168"/>
<accession>D5WI68</accession>
<name>D5WI68_PARAM</name>
<dbReference type="PROSITE" id="PS00197">
    <property type="entry name" value="2FE2S_FER_1"/>
    <property type="match status" value="1"/>
</dbReference>
<dbReference type="PANTHER" id="PTHR47354:SF1">
    <property type="entry name" value="CARNITINE MONOOXYGENASE REDUCTASE SUBUNIT"/>
    <property type="match status" value="1"/>
</dbReference>
<dbReference type="HOGENOM" id="CLU_003827_17_0_4"/>
<dbReference type="GO" id="GO:0051537">
    <property type="term" value="F:2 iron, 2 sulfur cluster binding"/>
    <property type="evidence" value="ECO:0007669"/>
    <property type="project" value="UniProtKB-KW"/>
</dbReference>
<keyword evidence="1" id="KW-0285">Flavoprotein</keyword>
<proteinExistence type="predicted"/>
<dbReference type="InterPro" id="IPR001041">
    <property type="entry name" value="2Fe-2S_ferredoxin-type"/>
</dbReference>
<keyword evidence="2" id="KW-0001">2Fe-2S</keyword>
<reference evidence="10" key="1">
    <citation type="submission" date="2010-04" db="EMBL/GenBank/DDBJ databases">
        <title>Complete sequence of chromosome 2 of Burkholderia sp. CCGE1002.</title>
        <authorList>
            <consortium name="US DOE Joint Genome Institute"/>
            <person name="Lucas S."/>
            <person name="Copeland A."/>
            <person name="Lapidus A."/>
            <person name="Cheng J.-F."/>
            <person name="Bruce D."/>
            <person name="Goodwin L."/>
            <person name="Pitluck S."/>
            <person name="Chertkov O."/>
            <person name="Detter J.C."/>
            <person name="Han C."/>
            <person name="Tapia R."/>
            <person name="Land M."/>
            <person name="Hauser L."/>
            <person name="Kyrpides N."/>
            <person name="Ovchinnikova G."/>
            <person name="Martinez-Romero E."/>
            <person name="Hernandez M.A.R."/>
            <person name="Tiedje J.M."/>
            <person name="Woyke T."/>
        </authorList>
    </citation>
    <scope>NUCLEOTIDE SEQUENCE [LARGE SCALE GENOMIC DNA]</scope>
    <source>
        <strain evidence="10">CCGE1002</strain>
    </source>
</reference>
<dbReference type="CDD" id="cd06185">
    <property type="entry name" value="PDR_like"/>
    <property type="match status" value="1"/>
</dbReference>
<evidence type="ECO:0000256" key="5">
    <source>
        <dbReference type="ARBA" id="ARBA00023004"/>
    </source>
</evidence>
<dbReference type="KEGG" id="bge:BC1002_4168"/>
<dbReference type="InterPro" id="IPR050415">
    <property type="entry name" value="MRET"/>
</dbReference>
<evidence type="ECO:0000256" key="3">
    <source>
        <dbReference type="ARBA" id="ARBA00022723"/>
    </source>
</evidence>
<evidence type="ECO:0000313" key="9">
    <source>
        <dbReference type="EMBL" id="ADG18163.1"/>
    </source>
</evidence>
<dbReference type="SUPFAM" id="SSF63380">
    <property type="entry name" value="Riboflavin synthase domain-like"/>
    <property type="match status" value="1"/>
</dbReference>
<dbReference type="InterPro" id="IPR017938">
    <property type="entry name" value="Riboflavin_synthase-like_b-brl"/>
</dbReference>
<dbReference type="SUPFAM" id="SSF54292">
    <property type="entry name" value="2Fe-2S ferredoxin-like"/>
    <property type="match status" value="1"/>
</dbReference>
<dbReference type="Gene3D" id="3.40.50.80">
    <property type="entry name" value="Nucleotide-binding domain of ferredoxin-NADP reductase (FNR) module"/>
    <property type="match status" value="1"/>
</dbReference>
<keyword evidence="6" id="KW-0411">Iron-sulfur</keyword>
<keyword evidence="5" id="KW-0408">Iron</keyword>
<dbReference type="GO" id="GO:0016491">
    <property type="term" value="F:oxidoreductase activity"/>
    <property type="evidence" value="ECO:0007669"/>
    <property type="project" value="UniProtKB-KW"/>
</dbReference>
<evidence type="ECO:0000256" key="4">
    <source>
        <dbReference type="ARBA" id="ARBA00023002"/>
    </source>
</evidence>
<keyword evidence="4" id="KW-0560">Oxidoreductase</keyword>
<dbReference type="Gene3D" id="2.40.30.10">
    <property type="entry name" value="Translation factors"/>
    <property type="match status" value="1"/>
</dbReference>